<evidence type="ECO:0000256" key="9">
    <source>
        <dbReference type="HAMAP-Rule" id="MF_02204"/>
    </source>
</evidence>
<feature type="domain" description="OmpA-like" evidence="11">
    <location>
        <begin position="108"/>
        <end position="223"/>
    </location>
</feature>
<dbReference type="InterPro" id="IPR006664">
    <property type="entry name" value="OMP_bac"/>
</dbReference>
<organism evidence="12 13">
    <name type="scientific">candidate division KSB3 bacterium</name>
    <dbReference type="NCBI Taxonomy" id="2044937"/>
    <lineage>
        <taxon>Bacteria</taxon>
        <taxon>candidate division KSB3</taxon>
    </lineage>
</organism>
<keyword evidence="5" id="KW-0564">Palmitate</keyword>
<dbReference type="HAMAP" id="MF_02204">
    <property type="entry name" value="Pal"/>
    <property type="match status" value="1"/>
</dbReference>
<keyword evidence="4 10" id="KW-0472">Membrane</keyword>
<evidence type="ECO:0000256" key="1">
    <source>
        <dbReference type="ARBA" id="ARBA00004442"/>
    </source>
</evidence>
<name>A0A9D5JZ91_9BACT</name>
<dbReference type="InterPro" id="IPR039001">
    <property type="entry name" value="Pal"/>
</dbReference>
<dbReference type="GO" id="GO:0009279">
    <property type="term" value="C:cell outer membrane"/>
    <property type="evidence" value="ECO:0007669"/>
    <property type="project" value="UniProtKB-SubCell"/>
</dbReference>
<keyword evidence="3" id="KW-0732">Signal</keyword>
<evidence type="ECO:0000256" key="6">
    <source>
        <dbReference type="ARBA" id="ARBA00023237"/>
    </source>
</evidence>
<evidence type="ECO:0000256" key="8">
    <source>
        <dbReference type="ARBA" id="ARBA00023306"/>
    </source>
</evidence>
<dbReference type="PROSITE" id="PS51123">
    <property type="entry name" value="OMPA_2"/>
    <property type="match status" value="1"/>
</dbReference>
<keyword evidence="6" id="KW-0998">Cell outer membrane</keyword>
<gene>
    <name evidence="9 12" type="primary">pal</name>
    <name evidence="12" type="ORF">GF339_19130</name>
</gene>
<dbReference type="CDD" id="cd07185">
    <property type="entry name" value="OmpA_C-like"/>
    <property type="match status" value="1"/>
</dbReference>
<comment type="similarity">
    <text evidence="9">Belongs to the Pal lipoprotein family.</text>
</comment>
<evidence type="ECO:0000256" key="5">
    <source>
        <dbReference type="ARBA" id="ARBA00023139"/>
    </source>
</evidence>
<evidence type="ECO:0000259" key="11">
    <source>
        <dbReference type="PROSITE" id="PS51123"/>
    </source>
</evidence>
<keyword evidence="2" id="KW-0132">Cell division</keyword>
<evidence type="ECO:0000256" key="3">
    <source>
        <dbReference type="ARBA" id="ARBA00022729"/>
    </source>
</evidence>
<protein>
    <recommendedName>
        <fullName evidence="9">Peptidoglycan-associated protein</fullName>
    </recommendedName>
</protein>
<dbReference type="Proteomes" id="UP000649604">
    <property type="component" value="Unassembled WGS sequence"/>
</dbReference>
<evidence type="ECO:0000256" key="2">
    <source>
        <dbReference type="ARBA" id="ARBA00022618"/>
    </source>
</evidence>
<dbReference type="Pfam" id="PF00691">
    <property type="entry name" value="OmpA"/>
    <property type="match status" value="1"/>
</dbReference>
<dbReference type="InterPro" id="IPR036737">
    <property type="entry name" value="OmpA-like_sf"/>
</dbReference>
<dbReference type="InterPro" id="IPR006665">
    <property type="entry name" value="OmpA-like"/>
</dbReference>
<sequence>MFSLVLYFSPLFSNKGGLSLKTHQNTLQTPRVWLVILGVSLLLLVGGCASQQPPPQPDMQAPPSAIETEPTVIELDDSKLADALQEGDIPEEDRGQLPWLPKRPPLGMTFEETSALQNVYFEFDKYSLTADARTVLNNNAVWLRNNPAVSVQIEGHCDERGTLEYNQVLGENRAIAVKKYLVTLGIDPDRLYTISYGETQPLEPGHNEEAWAKNRRAHFKVSR</sequence>
<dbReference type="EMBL" id="WJJP01000620">
    <property type="protein sequence ID" value="MBD3326706.1"/>
    <property type="molecule type" value="Genomic_DNA"/>
</dbReference>
<dbReference type="NCBIfam" id="TIGR02802">
    <property type="entry name" value="Pal_lipo"/>
    <property type="match status" value="1"/>
</dbReference>
<evidence type="ECO:0000256" key="4">
    <source>
        <dbReference type="ARBA" id="ARBA00023136"/>
    </source>
</evidence>
<accession>A0A9D5JZ91</accession>
<dbReference type="AlphaFoldDB" id="A0A9D5JZ91"/>
<dbReference type="PANTHER" id="PTHR30329">
    <property type="entry name" value="STATOR ELEMENT OF FLAGELLAR MOTOR COMPLEX"/>
    <property type="match status" value="1"/>
</dbReference>
<dbReference type="InterPro" id="IPR014169">
    <property type="entry name" value="Pal_lipo_C"/>
</dbReference>
<comment type="subcellular location">
    <subcellularLocation>
        <location evidence="1">Cell outer membrane</location>
    </subcellularLocation>
</comment>
<dbReference type="InterPro" id="IPR050330">
    <property type="entry name" value="Bact_OuterMem_StrucFunc"/>
</dbReference>
<keyword evidence="7 12" id="KW-0449">Lipoprotein</keyword>
<dbReference type="PANTHER" id="PTHR30329:SF21">
    <property type="entry name" value="LIPOPROTEIN YIAD-RELATED"/>
    <property type="match status" value="1"/>
</dbReference>
<dbReference type="GO" id="GO:0051301">
    <property type="term" value="P:cell division"/>
    <property type="evidence" value="ECO:0007669"/>
    <property type="project" value="UniProtKB-KW"/>
</dbReference>
<reference evidence="12" key="1">
    <citation type="submission" date="2019-11" db="EMBL/GenBank/DDBJ databases">
        <title>Microbial mats filling the niche in hypersaline microbial mats.</title>
        <authorList>
            <person name="Wong H.L."/>
            <person name="Macleod F.I."/>
            <person name="White R.A. III"/>
            <person name="Burns B.P."/>
        </authorList>
    </citation>
    <scope>NUCLEOTIDE SEQUENCE</scope>
    <source>
        <strain evidence="12">Rbin_158</strain>
    </source>
</reference>
<keyword evidence="8" id="KW-0131">Cell cycle</keyword>
<dbReference type="SUPFAM" id="SSF103088">
    <property type="entry name" value="OmpA-like"/>
    <property type="match status" value="1"/>
</dbReference>
<evidence type="ECO:0000256" key="7">
    <source>
        <dbReference type="ARBA" id="ARBA00023288"/>
    </source>
</evidence>
<evidence type="ECO:0000313" key="13">
    <source>
        <dbReference type="Proteomes" id="UP000649604"/>
    </source>
</evidence>
<evidence type="ECO:0000256" key="10">
    <source>
        <dbReference type="PROSITE-ProRule" id="PRU00473"/>
    </source>
</evidence>
<evidence type="ECO:0000313" key="12">
    <source>
        <dbReference type="EMBL" id="MBD3326706.1"/>
    </source>
</evidence>
<proteinExistence type="inferred from homology"/>
<comment type="caution">
    <text evidence="12">The sequence shown here is derived from an EMBL/GenBank/DDBJ whole genome shotgun (WGS) entry which is preliminary data.</text>
</comment>
<dbReference type="PRINTS" id="PR01021">
    <property type="entry name" value="OMPADOMAIN"/>
</dbReference>
<dbReference type="Gene3D" id="3.30.1330.60">
    <property type="entry name" value="OmpA-like domain"/>
    <property type="match status" value="1"/>
</dbReference>